<dbReference type="Proteomes" id="UP000809621">
    <property type="component" value="Unassembled WGS sequence"/>
</dbReference>
<comment type="similarity">
    <text evidence="1">Belongs to the PRORSD1 family.</text>
</comment>
<reference evidence="3 4" key="1">
    <citation type="submission" date="2021-02" db="EMBL/GenBank/DDBJ databases">
        <authorList>
            <person name="Park J.-S."/>
        </authorList>
    </citation>
    <scope>NUCLEOTIDE SEQUENCE [LARGE SCALE GENOMIC DNA]</scope>
    <source>
        <strain evidence="3 4">188UL20-2</strain>
    </source>
</reference>
<keyword evidence="4" id="KW-1185">Reference proteome</keyword>
<proteinExistence type="inferred from homology"/>
<name>A0ABS2HBJ5_9VIBR</name>
<organism evidence="3 4">
    <name type="scientific">Vibrio ulleungensis</name>
    <dbReference type="NCBI Taxonomy" id="2807619"/>
    <lineage>
        <taxon>Bacteria</taxon>
        <taxon>Pseudomonadati</taxon>
        <taxon>Pseudomonadota</taxon>
        <taxon>Gammaproteobacteria</taxon>
        <taxon>Vibrionales</taxon>
        <taxon>Vibrionaceae</taxon>
        <taxon>Vibrio</taxon>
    </lineage>
</organism>
<evidence type="ECO:0000256" key="1">
    <source>
        <dbReference type="ARBA" id="ARBA00010201"/>
    </source>
</evidence>
<dbReference type="InterPro" id="IPR040285">
    <property type="entry name" value="ProX/PRXD1"/>
</dbReference>
<evidence type="ECO:0000313" key="3">
    <source>
        <dbReference type="EMBL" id="MBM7034968.1"/>
    </source>
</evidence>
<comment type="caution">
    <text evidence="3">The sequence shown here is derived from an EMBL/GenBank/DDBJ whole genome shotgun (WGS) entry which is preliminary data.</text>
</comment>
<dbReference type="InterPro" id="IPR007214">
    <property type="entry name" value="YbaK/aa-tRNA-synth-assoc-dom"/>
</dbReference>
<dbReference type="SUPFAM" id="SSF55826">
    <property type="entry name" value="YbaK/ProRS associated domain"/>
    <property type="match status" value="1"/>
</dbReference>
<dbReference type="InterPro" id="IPR036754">
    <property type="entry name" value="YbaK/aa-tRNA-synt-asso_dom_sf"/>
</dbReference>
<dbReference type="PANTHER" id="PTHR31423:SF3">
    <property type="entry name" value="PROLYL-TRNA SYNTHETASE ASSOCIATED DOMAIN-CONTAINING PROTEIN 1-RELATED"/>
    <property type="match status" value="1"/>
</dbReference>
<dbReference type="RefSeq" id="WP_205156615.1">
    <property type="nucleotide sequence ID" value="NZ_JAFEUM010000001.1"/>
</dbReference>
<feature type="domain" description="YbaK/aminoacyl-tRNA synthetase-associated" evidence="2">
    <location>
        <begin position="22"/>
        <end position="143"/>
    </location>
</feature>
<dbReference type="PANTHER" id="PTHR31423">
    <property type="entry name" value="YBAK DOMAIN-CONTAINING PROTEIN"/>
    <property type="match status" value="1"/>
</dbReference>
<protein>
    <recommendedName>
        <fullName evidence="2">YbaK/aminoacyl-tRNA synthetase-associated domain-containing protein</fullName>
    </recommendedName>
</protein>
<dbReference type="EMBL" id="JAFEUM010000001">
    <property type="protein sequence ID" value="MBM7034968.1"/>
    <property type="molecule type" value="Genomic_DNA"/>
</dbReference>
<accession>A0ABS2HBJ5</accession>
<dbReference type="Pfam" id="PF04073">
    <property type="entry name" value="tRNA_edit"/>
    <property type="match status" value="1"/>
</dbReference>
<evidence type="ECO:0000259" key="2">
    <source>
        <dbReference type="Pfam" id="PF04073"/>
    </source>
</evidence>
<gene>
    <name evidence="3" type="ORF">JQC93_01005</name>
</gene>
<sequence length="158" mass="17816">MDIIQFLTEQHVSYQRYDHAAVFTVHQANQLDVKISGLATKNLFLRDGKGKRHWLWVGADDDPLDLATLALRLEVKRLSLASNDRLAAFLKSAPGRVSLLDMFNAQPHQVTLLVTSSVWNCKSAQCHPFDNAVTLDINMAQLKPLLQRLDNEVVILNE</sequence>
<evidence type="ECO:0000313" key="4">
    <source>
        <dbReference type="Proteomes" id="UP000809621"/>
    </source>
</evidence>
<dbReference type="Gene3D" id="3.90.960.10">
    <property type="entry name" value="YbaK/aminoacyl-tRNA synthetase-associated domain"/>
    <property type="match status" value="1"/>
</dbReference>